<dbReference type="Proteomes" id="UP000008062">
    <property type="component" value="Chromosome 11"/>
</dbReference>
<organism evidence="3 4">
    <name type="scientific">Zymoseptoria tritici (strain CBS 115943 / IPO323)</name>
    <name type="common">Speckled leaf blotch fungus</name>
    <name type="synonym">Septoria tritici</name>
    <dbReference type="NCBI Taxonomy" id="336722"/>
    <lineage>
        <taxon>Eukaryota</taxon>
        <taxon>Fungi</taxon>
        <taxon>Dikarya</taxon>
        <taxon>Ascomycota</taxon>
        <taxon>Pezizomycotina</taxon>
        <taxon>Dothideomycetes</taxon>
        <taxon>Dothideomycetidae</taxon>
        <taxon>Mycosphaerellales</taxon>
        <taxon>Mycosphaerellaceae</taxon>
        <taxon>Zymoseptoria</taxon>
    </lineage>
</organism>
<dbReference type="EMBL" id="CM001206">
    <property type="protein sequence ID" value="EGP83515.1"/>
    <property type="molecule type" value="Genomic_DNA"/>
</dbReference>
<reference evidence="3 4" key="1">
    <citation type="journal article" date="2011" name="PLoS Genet.">
        <title>Finished genome of the fungal wheat pathogen Mycosphaerella graminicola reveals dispensome structure, chromosome plasticity, and stealth pathogenesis.</title>
        <authorList>
            <person name="Goodwin S.B."/>
            <person name="Ben M'barek S."/>
            <person name="Dhillon B."/>
            <person name="Wittenberg A.H.J."/>
            <person name="Crane C.F."/>
            <person name="Hane J.K."/>
            <person name="Foster A.J."/>
            <person name="Van der Lee T.A.J."/>
            <person name="Grimwood J."/>
            <person name="Aerts A."/>
            <person name="Antoniw J."/>
            <person name="Bailey A."/>
            <person name="Bluhm B."/>
            <person name="Bowler J."/>
            <person name="Bristow J."/>
            <person name="van der Burgt A."/>
            <person name="Canto-Canche B."/>
            <person name="Churchill A.C.L."/>
            <person name="Conde-Ferraez L."/>
            <person name="Cools H.J."/>
            <person name="Coutinho P.M."/>
            <person name="Csukai M."/>
            <person name="Dehal P."/>
            <person name="De Wit P."/>
            <person name="Donzelli B."/>
            <person name="van de Geest H.C."/>
            <person name="van Ham R.C.H.J."/>
            <person name="Hammond-Kosack K.E."/>
            <person name="Henrissat B."/>
            <person name="Kilian A."/>
            <person name="Kobayashi A.K."/>
            <person name="Koopmann E."/>
            <person name="Kourmpetis Y."/>
            <person name="Kuzniar A."/>
            <person name="Lindquist E."/>
            <person name="Lombard V."/>
            <person name="Maliepaard C."/>
            <person name="Martins N."/>
            <person name="Mehrabi R."/>
            <person name="Nap J.P.H."/>
            <person name="Ponomarenko A."/>
            <person name="Rudd J.J."/>
            <person name="Salamov A."/>
            <person name="Schmutz J."/>
            <person name="Schouten H.J."/>
            <person name="Shapiro H."/>
            <person name="Stergiopoulos I."/>
            <person name="Torriani S.F.F."/>
            <person name="Tu H."/>
            <person name="de Vries R.P."/>
            <person name="Waalwijk C."/>
            <person name="Ware S.B."/>
            <person name="Wiebenga A."/>
            <person name="Zwiers L.-H."/>
            <person name="Oliver R.P."/>
            <person name="Grigoriev I.V."/>
            <person name="Kema G.H.J."/>
        </authorList>
    </citation>
    <scope>NUCLEOTIDE SEQUENCE [LARGE SCALE GENOMIC DNA]</scope>
    <source>
        <strain evidence="4">CBS 115943 / IPO323</strain>
    </source>
</reference>
<dbReference type="KEGG" id="ztr:MYCGRDRAFT_96785"/>
<dbReference type="GeneID" id="13396185"/>
<evidence type="ECO:0000256" key="2">
    <source>
        <dbReference type="SAM" id="Phobius"/>
    </source>
</evidence>
<protein>
    <submittedName>
        <fullName evidence="3">Uncharacterized protein</fullName>
    </submittedName>
</protein>
<accession>F9XM42</accession>
<keyword evidence="2" id="KW-0472">Membrane</keyword>
<keyword evidence="2" id="KW-0812">Transmembrane</keyword>
<keyword evidence="2" id="KW-1133">Transmembrane helix</keyword>
<keyword evidence="4" id="KW-1185">Reference proteome</keyword>
<evidence type="ECO:0000256" key="1">
    <source>
        <dbReference type="SAM" id="MobiDB-lite"/>
    </source>
</evidence>
<sequence>MFGDTSRQVDEDRIFLDVAADRRRRSSFNSREKATNPPTDFTNPKPKMKTVFYFTSLLILALGALAAPAPEPVPGPDCSGCVGSYNCCVCQTGGDNCGPP</sequence>
<gene>
    <name evidence="3" type="ORF">MYCGRDRAFT_96785</name>
</gene>
<feature type="transmembrane region" description="Helical" evidence="2">
    <location>
        <begin position="51"/>
        <end position="69"/>
    </location>
</feature>
<name>F9XM42_ZYMTI</name>
<proteinExistence type="predicted"/>
<evidence type="ECO:0000313" key="4">
    <source>
        <dbReference type="Proteomes" id="UP000008062"/>
    </source>
</evidence>
<dbReference type="AlphaFoldDB" id="F9XM42"/>
<evidence type="ECO:0000313" key="3">
    <source>
        <dbReference type="EMBL" id="EGP83515.1"/>
    </source>
</evidence>
<dbReference type="HOGENOM" id="CLU_2308299_0_0_1"/>
<dbReference type="RefSeq" id="XP_003848539.1">
    <property type="nucleotide sequence ID" value="XM_003848491.1"/>
</dbReference>
<feature type="region of interest" description="Disordered" evidence="1">
    <location>
        <begin position="24"/>
        <end position="43"/>
    </location>
</feature>
<dbReference type="InParanoid" id="F9XM42"/>